<dbReference type="EMBL" id="KI691945">
    <property type="protein sequence ID" value="ETM50676.1"/>
    <property type="molecule type" value="Genomic_DNA"/>
</dbReference>
<gene>
    <name evidence="1" type="ORF">L914_05346</name>
</gene>
<protein>
    <submittedName>
        <fullName evidence="1">Uncharacterized protein</fullName>
    </submittedName>
</protein>
<dbReference type="VEuPathDB" id="FungiDB:PPTG_09708"/>
<sequence>MFISFREEFSGGWNLWLGDEEVTSLTPELKQELPAMAFDEKAEMFFFRLCGRTKPETRALEISPKYWMALTFLSSV</sequence>
<proteinExistence type="predicted"/>
<accession>W2NPY4</accession>
<name>W2NPY4_PHYNI</name>
<reference evidence="1" key="1">
    <citation type="submission" date="2013-11" db="EMBL/GenBank/DDBJ databases">
        <title>The Genome Sequence of Phytophthora parasitica IAC_01/95.</title>
        <authorList>
            <consortium name="The Broad Institute Genomics Platform"/>
            <person name="Russ C."/>
            <person name="Tyler B."/>
            <person name="Panabieres F."/>
            <person name="Shan W."/>
            <person name="Tripathy S."/>
            <person name="Grunwald N."/>
            <person name="Machado M."/>
            <person name="Johnson C.S."/>
            <person name="Arredondo F."/>
            <person name="Hong C."/>
            <person name="Coffey M."/>
            <person name="Young S.K."/>
            <person name="Zeng Q."/>
            <person name="Gargeya S."/>
            <person name="Fitzgerald M."/>
            <person name="Abouelleil A."/>
            <person name="Alvarado L."/>
            <person name="Chapman S.B."/>
            <person name="Gainer-Dewar J."/>
            <person name="Goldberg J."/>
            <person name="Griggs A."/>
            <person name="Gujja S."/>
            <person name="Hansen M."/>
            <person name="Howarth C."/>
            <person name="Imamovic A."/>
            <person name="Ireland A."/>
            <person name="Larimer J."/>
            <person name="McCowan C."/>
            <person name="Murphy C."/>
            <person name="Pearson M."/>
            <person name="Poon T.W."/>
            <person name="Priest M."/>
            <person name="Roberts A."/>
            <person name="Saif S."/>
            <person name="Shea T."/>
            <person name="Sykes S."/>
            <person name="Wortman J."/>
            <person name="Nusbaum C."/>
            <person name="Birren B."/>
        </authorList>
    </citation>
    <scope>NUCLEOTIDE SEQUENCE [LARGE SCALE GENOMIC DNA]</scope>
    <source>
        <strain evidence="1">IAC_01/95</strain>
    </source>
</reference>
<dbReference type="AlphaFoldDB" id="W2NPY4"/>
<organism evidence="1">
    <name type="scientific">Phytophthora nicotianae</name>
    <name type="common">Potato buckeye rot agent</name>
    <name type="synonym">Phytophthora parasitica</name>
    <dbReference type="NCBI Taxonomy" id="4792"/>
    <lineage>
        <taxon>Eukaryota</taxon>
        <taxon>Sar</taxon>
        <taxon>Stramenopiles</taxon>
        <taxon>Oomycota</taxon>
        <taxon>Peronosporomycetes</taxon>
        <taxon>Peronosporales</taxon>
        <taxon>Peronosporaceae</taxon>
        <taxon>Phytophthora</taxon>
    </lineage>
</organism>
<evidence type="ECO:0000313" key="1">
    <source>
        <dbReference type="EMBL" id="ETM50676.1"/>
    </source>
</evidence>
<dbReference type="Proteomes" id="UP000054532">
    <property type="component" value="Unassembled WGS sequence"/>
</dbReference>